<gene>
    <name evidence="2" type="ORF">LF1_41450</name>
</gene>
<evidence type="ECO:0000313" key="3">
    <source>
        <dbReference type="Proteomes" id="UP000322699"/>
    </source>
</evidence>
<keyword evidence="3" id="KW-1185">Reference proteome</keyword>
<proteinExistence type="predicted"/>
<evidence type="ECO:0000256" key="1">
    <source>
        <dbReference type="SAM" id="MobiDB-lite"/>
    </source>
</evidence>
<dbReference type="Proteomes" id="UP000322699">
    <property type="component" value="Unassembled WGS sequence"/>
</dbReference>
<sequence length="96" mass="10617">MNSDATNELSSVERTEQLTWELLDGQLSESALSDLEGLMRNDPECLRCYISCVQLEQDLKQLFHGEDAKGQSKSNMRLPGFPPINLASDGNSAITN</sequence>
<comment type="caution">
    <text evidence="2">The sequence shown here is derived from an EMBL/GenBank/DDBJ whole genome shotgun (WGS) entry which is preliminary data.</text>
</comment>
<dbReference type="EMBL" id="VRLW01000001">
    <property type="protein sequence ID" value="KAA1261595.1"/>
    <property type="molecule type" value="Genomic_DNA"/>
</dbReference>
<accession>A0A5B1CNS0</accession>
<name>A0A5B1CNS0_9BACT</name>
<organism evidence="2 3">
    <name type="scientific">Rubripirellula obstinata</name>
    <dbReference type="NCBI Taxonomy" id="406547"/>
    <lineage>
        <taxon>Bacteria</taxon>
        <taxon>Pseudomonadati</taxon>
        <taxon>Planctomycetota</taxon>
        <taxon>Planctomycetia</taxon>
        <taxon>Pirellulales</taxon>
        <taxon>Pirellulaceae</taxon>
        <taxon>Rubripirellula</taxon>
    </lineage>
</organism>
<reference evidence="2 3" key="1">
    <citation type="submission" date="2019-08" db="EMBL/GenBank/DDBJ databases">
        <title>Deep-cultivation of Planctomycetes and their phenomic and genomic characterization uncovers novel biology.</title>
        <authorList>
            <person name="Wiegand S."/>
            <person name="Jogler M."/>
            <person name="Boedeker C."/>
            <person name="Pinto D."/>
            <person name="Vollmers J."/>
            <person name="Rivas-Marin E."/>
            <person name="Kohn T."/>
            <person name="Peeters S.H."/>
            <person name="Heuer A."/>
            <person name="Rast P."/>
            <person name="Oberbeckmann S."/>
            <person name="Bunk B."/>
            <person name="Jeske O."/>
            <person name="Meyerdierks A."/>
            <person name="Storesund J.E."/>
            <person name="Kallscheuer N."/>
            <person name="Luecker S."/>
            <person name="Lage O.M."/>
            <person name="Pohl T."/>
            <person name="Merkel B.J."/>
            <person name="Hornburger P."/>
            <person name="Mueller R.-W."/>
            <person name="Bruemmer F."/>
            <person name="Labrenz M."/>
            <person name="Spormann A.M."/>
            <person name="Op Den Camp H."/>
            <person name="Overmann J."/>
            <person name="Amann R."/>
            <person name="Jetten M.S.M."/>
            <person name="Mascher T."/>
            <person name="Medema M.H."/>
            <person name="Devos D.P."/>
            <person name="Kaster A.-K."/>
            <person name="Ovreas L."/>
            <person name="Rohde M."/>
            <person name="Galperin M.Y."/>
            <person name="Jogler C."/>
        </authorList>
    </citation>
    <scope>NUCLEOTIDE SEQUENCE [LARGE SCALE GENOMIC DNA]</scope>
    <source>
        <strain evidence="2 3">LF1</strain>
    </source>
</reference>
<feature type="region of interest" description="Disordered" evidence="1">
    <location>
        <begin position="66"/>
        <end position="96"/>
    </location>
</feature>
<dbReference type="AlphaFoldDB" id="A0A5B1CNS0"/>
<evidence type="ECO:0000313" key="2">
    <source>
        <dbReference type="EMBL" id="KAA1261595.1"/>
    </source>
</evidence>
<protein>
    <submittedName>
        <fullName evidence="2">Uncharacterized protein</fullName>
    </submittedName>
</protein>